<dbReference type="AlphaFoldDB" id="A0A1H0V3F8"/>
<evidence type="ECO:0000313" key="3">
    <source>
        <dbReference type="EMBL" id="SDP72845.1"/>
    </source>
</evidence>
<dbReference type="SUPFAM" id="SSF56436">
    <property type="entry name" value="C-type lectin-like"/>
    <property type="match status" value="1"/>
</dbReference>
<dbReference type="RefSeq" id="WP_071488580.1">
    <property type="nucleotide sequence ID" value="NZ_LT629708.1"/>
</dbReference>
<evidence type="ECO:0000259" key="1">
    <source>
        <dbReference type="Pfam" id="PF03781"/>
    </source>
</evidence>
<accession>A0A1H0V3F8</accession>
<name>A0A1H0V3F8_9PSED</name>
<keyword evidence="2" id="KW-0723">Serine/threonine-protein kinase</keyword>
<dbReference type="Proteomes" id="UP000182654">
    <property type="component" value="Chromosome I"/>
</dbReference>
<reference evidence="3 5" key="2">
    <citation type="submission" date="2016-10" db="EMBL/GenBank/DDBJ databases">
        <authorList>
            <person name="Varghese N."/>
            <person name="Submissions S."/>
        </authorList>
    </citation>
    <scope>NUCLEOTIDE SEQUENCE [LARGE SCALE GENOMIC DNA]</scope>
    <source>
        <strain evidence="3 5">BS2774</strain>
    </source>
</reference>
<dbReference type="Pfam" id="PF03781">
    <property type="entry name" value="FGE-sulfatase"/>
    <property type="match status" value="1"/>
</dbReference>
<proteinExistence type="predicted"/>
<protein>
    <submittedName>
        <fullName evidence="3">Formylglycine-generating enzyme, required for sulfatase activity, contains SUMF1/FGE domain</fullName>
    </submittedName>
    <submittedName>
        <fullName evidence="2">Serine/threonine protein kinase</fullName>
    </submittedName>
</protein>
<evidence type="ECO:0000313" key="5">
    <source>
        <dbReference type="Proteomes" id="UP000182654"/>
    </source>
</evidence>
<organism evidence="2 4">
    <name type="scientific">Pseudomonas extremorientalis</name>
    <dbReference type="NCBI Taxonomy" id="169669"/>
    <lineage>
        <taxon>Bacteria</taxon>
        <taxon>Pseudomonadati</taxon>
        <taxon>Pseudomonadota</taxon>
        <taxon>Gammaproteobacteria</taxon>
        <taxon>Pseudomonadales</taxon>
        <taxon>Pseudomonadaceae</taxon>
        <taxon>Pseudomonas</taxon>
    </lineage>
</organism>
<dbReference type="GO" id="GO:0004674">
    <property type="term" value="F:protein serine/threonine kinase activity"/>
    <property type="evidence" value="ECO:0007669"/>
    <property type="project" value="UniProtKB-KW"/>
</dbReference>
<dbReference type="EMBL" id="MDGK01000015">
    <property type="protein sequence ID" value="OIN11271.1"/>
    <property type="molecule type" value="Genomic_DNA"/>
</dbReference>
<dbReference type="GO" id="GO:0120147">
    <property type="term" value="F:formylglycine-generating oxidase activity"/>
    <property type="evidence" value="ECO:0007669"/>
    <property type="project" value="TreeGrafter"/>
</dbReference>
<keyword evidence="5" id="KW-1185">Reference proteome</keyword>
<dbReference type="Gene3D" id="3.90.1580.10">
    <property type="entry name" value="paralog of FGE (formylglycine-generating enzyme)"/>
    <property type="match status" value="1"/>
</dbReference>
<evidence type="ECO:0000313" key="2">
    <source>
        <dbReference type="EMBL" id="OIN11271.1"/>
    </source>
</evidence>
<reference evidence="2 4" key="1">
    <citation type="submission" date="2016-08" db="EMBL/GenBank/DDBJ databases">
        <title>Draft genome sequence of the type strain of Pseudomonas extremorientalis LMG 19695T isolated from drinking water reservoir.</title>
        <authorList>
            <person name="Tambong J.T."/>
        </authorList>
    </citation>
    <scope>NUCLEOTIDE SEQUENCE [LARGE SCALE GENOMIC DNA]</scope>
    <source>
        <strain evidence="2 4">LMG 19695</strain>
    </source>
</reference>
<evidence type="ECO:0000313" key="4">
    <source>
        <dbReference type="Proteomes" id="UP000181686"/>
    </source>
</evidence>
<dbReference type="PANTHER" id="PTHR23150:SF19">
    <property type="entry name" value="FORMYLGLYCINE-GENERATING ENZYME"/>
    <property type="match status" value="1"/>
</dbReference>
<dbReference type="InterPro" id="IPR051043">
    <property type="entry name" value="Sulfatase_Mod_Factor_Kinase"/>
</dbReference>
<dbReference type="PANTHER" id="PTHR23150">
    <property type="entry name" value="SULFATASE MODIFYING FACTOR 1, 2"/>
    <property type="match status" value="1"/>
</dbReference>
<dbReference type="InterPro" id="IPR005532">
    <property type="entry name" value="SUMF_dom"/>
</dbReference>
<dbReference type="InterPro" id="IPR016187">
    <property type="entry name" value="CTDL_fold"/>
</dbReference>
<keyword evidence="2" id="KW-0808">Transferase</keyword>
<dbReference type="InterPro" id="IPR042095">
    <property type="entry name" value="SUMF_sf"/>
</dbReference>
<feature type="domain" description="Sulfatase-modifying factor enzyme-like" evidence="1">
    <location>
        <begin position="89"/>
        <end position="332"/>
    </location>
</feature>
<dbReference type="EMBL" id="LT629708">
    <property type="protein sequence ID" value="SDP72845.1"/>
    <property type="molecule type" value="Genomic_DNA"/>
</dbReference>
<keyword evidence="2" id="KW-0418">Kinase</keyword>
<dbReference type="Proteomes" id="UP000181686">
    <property type="component" value="Unassembled WGS sequence"/>
</dbReference>
<sequence length="335" mass="37415">MTPKGFNHWPVFDGPLTAEMTDRFLMGLPEHFHEAVNLKLPLAAWRLVSEETSEQLADRVENPVSPLAWRYAAAQLLALTHDPRLDVLNPTMIQISAGTVEIGLAESAVDQVMHDMRGLGLDQDWIAKEVPRHRVHLRPYAIGKYPVTNLEYRAFLEANTQARIPESWAFGQYPHARANHPVYGITADDADAYAAWLSEASGRSFRLPTEAEWEYAAAGPENLEYPWGNTFLPERANTAELGLFDTTPVGFLVEGASPFGCLDMAGNVEEFVADDYAPYPGGTAITDDLVTVVGTHRIARGGSFTRFRDLTRNCRRHGKYPRQIYVMGFRLAQTL</sequence>
<gene>
    <name evidence="2" type="ORF">BFN10_04065</name>
    <name evidence="3" type="ORF">SAMN04490184_4578</name>
</gene>